<dbReference type="Gramene" id="TuG1812G0400002633.01.T02">
    <property type="protein sequence ID" value="TuG1812G0400002633.01.T02"/>
    <property type="gene ID" value="TuG1812G0400002633.01"/>
</dbReference>
<dbReference type="AlphaFoldDB" id="A0A8R7UA35"/>
<accession>A0A8R7UA35</accession>
<dbReference type="Gramene" id="TuG1812G0400002633.01.T01">
    <property type="protein sequence ID" value="TuG1812G0400002633.01.T01"/>
    <property type="gene ID" value="TuG1812G0400002633.01"/>
</dbReference>
<sequence>TTLTALSGRSLHCAVVLKPSCRPHSTHSPRARTLSTTKVLHPPPRHQELWPLCHPRCRADPREDYVGRGEALPMLSCSSTSSPTSPCLPVPPRRPCSLPLPPPGCWWRRFMSVQTSLLETSVPVGYSSETIHLMFCPESH</sequence>
<name>A0A8R7UA35_TRIUA</name>
<dbReference type="Proteomes" id="UP000015106">
    <property type="component" value="Chromosome 4"/>
</dbReference>
<protein>
    <submittedName>
        <fullName evidence="1">Uncharacterized protein</fullName>
    </submittedName>
</protein>
<evidence type="ECO:0000313" key="1">
    <source>
        <dbReference type="EnsemblPlants" id="TuG1812G0400002633.01.T02"/>
    </source>
</evidence>
<reference evidence="2" key="1">
    <citation type="journal article" date="2013" name="Nature">
        <title>Draft genome of the wheat A-genome progenitor Triticum urartu.</title>
        <authorList>
            <person name="Ling H.Q."/>
            <person name="Zhao S."/>
            <person name="Liu D."/>
            <person name="Wang J."/>
            <person name="Sun H."/>
            <person name="Zhang C."/>
            <person name="Fan H."/>
            <person name="Li D."/>
            <person name="Dong L."/>
            <person name="Tao Y."/>
            <person name="Gao C."/>
            <person name="Wu H."/>
            <person name="Li Y."/>
            <person name="Cui Y."/>
            <person name="Guo X."/>
            <person name="Zheng S."/>
            <person name="Wang B."/>
            <person name="Yu K."/>
            <person name="Liang Q."/>
            <person name="Yang W."/>
            <person name="Lou X."/>
            <person name="Chen J."/>
            <person name="Feng M."/>
            <person name="Jian J."/>
            <person name="Zhang X."/>
            <person name="Luo G."/>
            <person name="Jiang Y."/>
            <person name="Liu J."/>
            <person name="Wang Z."/>
            <person name="Sha Y."/>
            <person name="Zhang B."/>
            <person name="Wu H."/>
            <person name="Tang D."/>
            <person name="Shen Q."/>
            <person name="Xue P."/>
            <person name="Zou S."/>
            <person name="Wang X."/>
            <person name="Liu X."/>
            <person name="Wang F."/>
            <person name="Yang Y."/>
            <person name="An X."/>
            <person name="Dong Z."/>
            <person name="Zhang K."/>
            <person name="Zhang X."/>
            <person name="Luo M.C."/>
            <person name="Dvorak J."/>
            <person name="Tong Y."/>
            <person name="Wang J."/>
            <person name="Yang H."/>
            <person name="Li Z."/>
            <person name="Wang D."/>
            <person name="Zhang A."/>
            <person name="Wang J."/>
        </authorList>
    </citation>
    <scope>NUCLEOTIDE SEQUENCE</scope>
    <source>
        <strain evidence="2">cv. G1812</strain>
    </source>
</reference>
<dbReference type="EnsemblPlants" id="TuG1812G0400002633.01.T01">
    <property type="protein sequence ID" value="TuG1812G0400002633.01.T01"/>
    <property type="gene ID" value="TuG1812G0400002633.01"/>
</dbReference>
<proteinExistence type="predicted"/>
<reference evidence="1" key="3">
    <citation type="submission" date="2022-06" db="UniProtKB">
        <authorList>
            <consortium name="EnsemblPlants"/>
        </authorList>
    </citation>
    <scope>IDENTIFICATION</scope>
</reference>
<evidence type="ECO:0000313" key="2">
    <source>
        <dbReference type="Proteomes" id="UP000015106"/>
    </source>
</evidence>
<reference evidence="1" key="2">
    <citation type="submission" date="2018-03" db="EMBL/GenBank/DDBJ databases">
        <title>The Triticum urartu genome reveals the dynamic nature of wheat genome evolution.</title>
        <authorList>
            <person name="Ling H."/>
            <person name="Ma B."/>
            <person name="Shi X."/>
            <person name="Liu H."/>
            <person name="Dong L."/>
            <person name="Sun H."/>
            <person name="Cao Y."/>
            <person name="Gao Q."/>
            <person name="Zheng S."/>
            <person name="Li Y."/>
            <person name="Yu Y."/>
            <person name="Du H."/>
            <person name="Qi M."/>
            <person name="Li Y."/>
            <person name="Yu H."/>
            <person name="Cui Y."/>
            <person name="Wang N."/>
            <person name="Chen C."/>
            <person name="Wu H."/>
            <person name="Zhao Y."/>
            <person name="Zhang J."/>
            <person name="Li Y."/>
            <person name="Zhou W."/>
            <person name="Zhang B."/>
            <person name="Hu W."/>
            <person name="Eijk M."/>
            <person name="Tang J."/>
            <person name="Witsenboer H."/>
            <person name="Zhao S."/>
            <person name="Li Z."/>
            <person name="Zhang A."/>
            <person name="Wang D."/>
            <person name="Liang C."/>
        </authorList>
    </citation>
    <scope>NUCLEOTIDE SEQUENCE [LARGE SCALE GENOMIC DNA]</scope>
    <source>
        <strain evidence="1">cv. G1812</strain>
    </source>
</reference>
<keyword evidence="2" id="KW-1185">Reference proteome</keyword>
<dbReference type="EnsemblPlants" id="TuG1812G0400002633.01.T02">
    <property type="protein sequence ID" value="TuG1812G0400002633.01.T02"/>
    <property type="gene ID" value="TuG1812G0400002633.01"/>
</dbReference>
<organism evidence="1 2">
    <name type="scientific">Triticum urartu</name>
    <name type="common">Red wild einkorn</name>
    <name type="synonym">Crithodium urartu</name>
    <dbReference type="NCBI Taxonomy" id="4572"/>
    <lineage>
        <taxon>Eukaryota</taxon>
        <taxon>Viridiplantae</taxon>
        <taxon>Streptophyta</taxon>
        <taxon>Embryophyta</taxon>
        <taxon>Tracheophyta</taxon>
        <taxon>Spermatophyta</taxon>
        <taxon>Magnoliopsida</taxon>
        <taxon>Liliopsida</taxon>
        <taxon>Poales</taxon>
        <taxon>Poaceae</taxon>
        <taxon>BOP clade</taxon>
        <taxon>Pooideae</taxon>
        <taxon>Triticodae</taxon>
        <taxon>Triticeae</taxon>
        <taxon>Triticinae</taxon>
        <taxon>Triticum</taxon>
    </lineage>
</organism>